<proteinExistence type="predicted"/>
<dbReference type="KEGG" id="pph:Ppha_2914"/>
<accession>B4SHG3</accession>
<dbReference type="HOGENOM" id="CLU_1173771_0_0_10"/>
<dbReference type="Proteomes" id="UP000002724">
    <property type="component" value="Chromosome"/>
</dbReference>
<dbReference type="AlphaFoldDB" id="B4SHG3"/>
<name>B4SHG3_PELPB</name>
<organism evidence="1 2">
    <name type="scientific">Pelodictyon phaeoclathratiforme (strain DSM 5477 / BU-1)</name>
    <dbReference type="NCBI Taxonomy" id="324925"/>
    <lineage>
        <taxon>Bacteria</taxon>
        <taxon>Pseudomonadati</taxon>
        <taxon>Chlorobiota</taxon>
        <taxon>Chlorobiia</taxon>
        <taxon>Chlorobiales</taxon>
        <taxon>Chlorobiaceae</taxon>
        <taxon>Chlorobium/Pelodictyon group</taxon>
        <taxon>Pelodictyon</taxon>
    </lineage>
</organism>
<evidence type="ECO:0000313" key="2">
    <source>
        <dbReference type="Proteomes" id="UP000002724"/>
    </source>
</evidence>
<dbReference type="EMBL" id="CP001110">
    <property type="protein sequence ID" value="ACF45056.1"/>
    <property type="molecule type" value="Genomic_DNA"/>
</dbReference>
<gene>
    <name evidence="1" type="ordered locus">Ppha_2914</name>
</gene>
<protein>
    <submittedName>
        <fullName evidence="1">Uncharacterized protein</fullName>
    </submittedName>
</protein>
<evidence type="ECO:0000313" key="1">
    <source>
        <dbReference type="EMBL" id="ACF45056.1"/>
    </source>
</evidence>
<dbReference type="eggNOG" id="ENOG5032477">
    <property type="taxonomic scope" value="Bacteria"/>
</dbReference>
<keyword evidence="2" id="KW-1185">Reference proteome</keyword>
<sequence length="238" mass="27255">MTQQDKIKQILDSLNNLQENLLSLPDDMLLSIDPRDNESLAQGTQFIMAYNDNLSQFTGSSAKIAQMIKAHFGINPEEDDVVKESSNRQQRERLIAELDKTEPHYLGENFTYKRPYGFILGETAYKGLKTWKTLYLLVLNMLQATDPAKFAALPETERFISNRGKPLLSSNEHDLRLGEKLDSGLYAEINLSANALLKYIKELLEHFGLDPRTMKIYLREDRDADIVFSDQANSNQHR</sequence>
<dbReference type="RefSeq" id="WP_012509524.1">
    <property type="nucleotide sequence ID" value="NC_011060.1"/>
</dbReference>
<dbReference type="OrthoDB" id="5485925at2"/>
<reference evidence="1 2" key="1">
    <citation type="submission" date="2008-06" db="EMBL/GenBank/DDBJ databases">
        <title>Complete sequence of Pelodictyon phaeoclathratiforme BU-1.</title>
        <authorList>
            <consortium name="US DOE Joint Genome Institute"/>
            <person name="Lucas S."/>
            <person name="Copeland A."/>
            <person name="Lapidus A."/>
            <person name="Glavina del Rio T."/>
            <person name="Dalin E."/>
            <person name="Tice H."/>
            <person name="Bruce D."/>
            <person name="Goodwin L."/>
            <person name="Pitluck S."/>
            <person name="Schmutz J."/>
            <person name="Larimer F."/>
            <person name="Land M."/>
            <person name="Hauser L."/>
            <person name="Kyrpides N."/>
            <person name="Mikhailova N."/>
            <person name="Liu Z."/>
            <person name="Li T."/>
            <person name="Zhao F."/>
            <person name="Overmann J."/>
            <person name="Bryant D.A."/>
            <person name="Richardson P."/>
        </authorList>
    </citation>
    <scope>NUCLEOTIDE SEQUENCE [LARGE SCALE GENOMIC DNA]</scope>
    <source>
        <strain evidence="2">DSM 5477 / BU-1</strain>
    </source>
</reference>